<evidence type="ECO:0000313" key="5">
    <source>
        <dbReference type="EMBL" id="KGE87800.1"/>
    </source>
</evidence>
<feature type="signal peptide" evidence="3">
    <location>
        <begin position="1"/>
        <end position="20"/>
    </location>
</feature>
<organism evidence="5 6">
    <name type="scientific">Phaeodactylibacter xiamenensis</name>
    <dbReference type="NCBI Taxonomy" id="1524460"/>
    <lineage>
        <taxon>Bacteria</taxon>
        <taxon>Pseudomonadati</taxon>
        <taxon>Bacteroidota</taxon>
        <taxon>Saprospiria</taxon>
        <taxon>Saprospirales</taxon>
        <taxon>Haliscomenobacteraceae</taxon>
        <taxon>Phaeodactylibacter</taxon>
    </lineage>
</organism>
<evidence type="ECO:0000259" key="4">
    <source>
        <dbReference type="PROSITE" id="PS51781"/>
    </source>
</evidence>
<evidence type="ECO:0000256" key="2">
    <source>
        <dbReference type="SAM" id="Phobius"/>
    </source>
</evidence>
<keyword evidence="1" id="KW-0802">TPR repeat</keyword>
<feature type="chain" id="PRO_5001939940" description="SH3b domain-containing protein" evidence="3">
    <location>
        <begin position="21"/>
        <end position="254"/>
    </location>
</feature>
<keyword evidence="2" id="KW-0812">Transmembrane</keyword>
<dbReference type="STRING" id="1524460.IX84_12915"/>
<dbReference type="InterPro" id="IPR003646">
    <property type="entry name" value="SH3-like_bac-type"/>
</dbReference>
<evidence type="ECO:0000256" key="3">
    <source>
        <dbReference type="SAM" id="SignalP"/>
    </source>
</evidence>
<name>A0A098S6T1_9BACT</name>
<feature type="transmembrane region" description="Helical" evidence="2">
    <location>
        <begin position="164"/>
        <end position="184"/>
    </location>
</feature>
<accession>A0A098S6T1</accession>
<keyword evidence="3" id="KW-0732">Signal</keyword>
<dbReference type="SMART" id="SM00028">
    <property type="entry name" value="TPR"/>
    <property type="match status" value="1"/>
</dbReference>
<dbReference type="InterPro" id="IPR036028">
    <property type="entry name" value="SH3-like_dom_sf"/>
</dbReference>
<evidence type="ECO:0000256" key="1">
    <source>
        <dbReference type="PROSITE-ProRule" id="PRU00339"/>
    </source>
</evidence>
<reference evidence="5 6" key="1">
    <citation type="journal article" date="2014" name="Int. J. Syst. Evol. Microbiol.">
        <title>Phaeodactylibacter xiamenensis gen. nov., sp. nov., a member of the family Saprospiraceae isolated from the marine alga Phaeodactylum tricornutum.</title>
        <authorList>
            <person name="Chen Z.Jr."/>
            <person name="Lei X."/>
            <person name="Lai Q."/>
            <person name="Li Y."/>
            <person name="Zhang B."/>
            <person name="Zhang J."/>
            <person name="Zhang H."/>
            <person name="Yang L."/>
            <person name="Zheng W."/>
            <person name="Tian Y."/>
            <person name="Yu Z."/>
            <person name="Xu H.Jr."/>
            <person name="Zheng T."/>
        </authorList>
    </citation>
    <scope>NUCLEOTIDE SEQUENCE [LARGE SCALE GENOMIC DNA]</scope>
    <source>
        <strain evidence="5 6">KD52</strain>
    </source>
</reference>
<dbReference type="SUPFAM" id="SSF48452">
    <property type="entry name" value="TPR-like"/>
    <property type="match status" value="1"/>
</dbReference>
<evidence type="ECO:0000313" key="6">
    <source>
        <dbReference type="Proteomes" id="UP000029736"/>
    </source>
</evidence>
<dbReference type="Pfam" id="PF13414">
    <property type="entry name" value="TPR_11"/>
    <property type="match status" value="1"/>
</dbReference>
<dbReference type="PROSITE" id="PS50293">
    <property type="entry name" value="TPR_REGION"/>
    <property type="match status" value="1"/>
</dbReference>
<keyword evidence="2" id="KW-1133">Transmembrane helix</keyword>
<dbReference type="Gene3D" id="2.30.30.40">
    <property type="entry name" value="SH3 Domains"/>
    <property type="match status" value="1"/>
</dbReference>
<dbReference type="PROSITE" id="PS50005">
    <property type="entry name" value="TPR"/>
    <property type="match status" value="1"/>
</dbReference>
<feature type="domain" description="SH3b" evidence="4">
    <location>
        <begin position="188"/>
        <end position="254"/>
    </location>
</feature>
<comment type="caution">
    <text evidence="5">The sequence shown here is derived from an EMBL/GenBank/DDBJ whole genome shotgun (WGS) entry which is preliminary data.</text>
</comment>
<dbReference type="InterPro" id="IPR011990">
    <property type="entry name" value="TPR-like_helical_dom_sf"/>
</dbReference>
<dbReference type="EMBL" id="JPOS01000030">
    <property type="protein sequence ID" value="KGE87800.1"/>
    <property type="molecule type" value="Genomic_DNA"/>
</dbReference>
<dbReference type="SUPFAM" id="SSF50044">
    <property type="entry name" value="SH3-domain"/>
    <property type="match status" value="1"/>
</dbReference>
<gene>
    <name evidence="5" type="ORF">IX84_12915</name>
</gene>
<feature type="repeat" description="TPR" evidence="1">
    <location>
        <begin position="59"/>
        <end position="92"/>
    </location>
</feature>
<dbReference type="RefSeq" id="WP_044220886.1">
    <property type="nucleotide sequence ID" value="NZ_JBKAGJ010000051.1"/>
</dbReference>
<dbReference type="InterPro" id="IPR019734">
    <property type="entry name" value="TPR_rpt"/>
</dbReference>
<dbReference type="PROSITE" id="PS51781">
    <property type="entry name" value="SH3B"/>
    <property type="match status" value="1"/>
</dbReference>
<protein>
    <recommendedName>
        <fullName evidence="4">SH3b domain-containing protein</fullName>
    </recommendedName>
</protein>
<dbReference type="OrthoDB" id="9776208at2"/>
<feature type="transmembrane region" description="Helical" evidence="2">
    <location>
        <begin position="133"/>
        <end position="152"/>
    </location>
</feature>
<dbReference type="AlphaFoldDB" id="A0A098S6T1"/>
<keyword evidence="2" id="KW-0472">Membrane</keyword>
<dbReference type="Gene3D" id="1.25.40.10">
    <property type="entry name" value="Tetratricopeptide repeat domain"/>
    <property type="match status" value="1"/>
</dbReference>
<proteinExistence type="predicted"/>
<keyword evidence="6" id="KW-1185">Reference proteome</keyword>
<sequence>MMKKWMVFIAWFGMGIGLLAAQSSPKQLLQAGHNAYHDKDYETAISRYEALRADGYESVGLYYNLGNAYYRNGNLPMSVLNYERALRLDPANEQVQSNLALVQEKLESSNIQIRQSGVVRTWLSVQHLMRTRGWAVLGLLLFWLGVGGLAVWQFAPQRRQRKAGFLAGVTALFLCLLPFGFAYGRAQQEFYHHKAVLMAEETPLHVAPDAQSEPVLTLYGGETLTILDEISGWYKVELSDTTVGWVPKDLVAEV</sequence>
<dbReference type="Pfam" id="PF08239">
    <property type="entry name" value="SH3_3"/>
    <property type="match status" value="1"/>
</dbReference>
<dbReference type="Proteomes" id="UP000029736">
    <property type="component" value="Unassembled WGS sequence"/>
</dbReference>